<gene>
    <name evidence="1" type="ORF">SCLTRI_LOCUS6053</name>
</gene>
<proteinExistence type="predicted"/>
<name>A0A8H2VY45_9HELO</name>
<reference evidence="1" key="1">
    <citation type="submission" date="2020-10" db="EMBL/GenBank/DDBJ databases">
        <authorList>
            <person name="Kusch S."/>
        </authorList>
    </citation>
    <scope>NUCLEOTIDE SEQUENCE</scope>
    <source>
        <strain evidence="1">SwB9</strain>
    </source>
</reference>
<dbReference type="Proteomes" id="UP000624404">
    <property type="component" value="Unassembled WGS sequence"/>
</dbReference>
<sequence>MKFIHFIAFRVSYHRFAIDRPFKPPGRNLTKALEKRHLELIARRFKALDWNRQEKNTYGKITHFFEVIKYVLQDPAVLAENVYNMDETEVMLSMPGSVKVLVSKHDMQDYKGA</sequence>
<dbReference type="EMBL" id="CAJHIA010000017">
    <property type="protein sequence ID" value="CAD6446244.1"/>
    <property type="molecule type" value="Genomic_DNA"/>
</dbReference>
<protein>
    <submittedName>
        <fullName evidence="1">57711c6a-01b9-48ab-9f65-d7b74bd0ee6c-CDS</fullName>
    </submittedName>
</protein>
<evidence type="ECO:0000313" key="2">
    <source>
        <dbReference type="Proteomes" id="UP000624404"/>
    </source>
</evidence>
<organism evidence="1 2">
    <name type="scientific">Sclerotinia trifoliorum</name>
    <dbReference type="NCBI Taxonomy" id="28548"/>
    <lineage>
        <taxon>Eukaryota</taxon>
        <taxon>Fungi</taxon>
        <taxon>Dikarya</taxon>
        <taxon>Ascomycota</taxon>
        <taxon>Pezizomycotina</taxon>
        <taxon>Leotiomycetes</taxon>
        <taxon>Helotiales</taxon>
        <taxon>Sclerotiniaceae</taxon>
        <taxon>Sclerotinia</taxon>
    </lineage>
</organism>
<keyword evidence="2" id="KW-1185">Reference proteome</keyword>
<evidence type="ECO:0000313" key="1">
    <source>
        <dbReference type="EMBL" id="CAD6446244.1"/>
    </source>
</evidence>
<dbReference type="OrthoDB" id="5425890at2759"/>
<comment type="caution">
    <text evidence="1">The sequence shown here is derived from an EMBL/GenBank/DDBJ whole genome shotgun (WGS) entry which is preliminary data.</text>
</comment>
<dbReference type="AlphaFoldDB" id="A0A8H2VY45"/>
<accession>A0A8H2VY45</accession>